<name>A0A9D5H1F6_PEA</name>
<dbReference type="Gene3D" id="3.40.50.1820">
    <property type="entry name" value="alpha/beta hydrolase"/>
    <property type="match status" value="1"/>
</dbReference>
<evidence type="ECO:0000256" key="2">
    <source>
        <dbReference type="ARBA" id="ARBA00022670"/>
    </source>
</evidence>
<dbReference type="GO" id="GO:0006508">
    <property type="term" value="P:proteolysis"/>
    <property type="evidence" value="ECO:0007669"/>
    <property type="project" value="UniProtKB-KW"/>
</dbReference>
<dbReference type="Pfam" id="PF05577">
    <property type="entry name" value="Peptidase_S28"/>
    <property type="match status" value="1"/>
</dbReference>
<dbReference type="AlphaFoldDB" id="A0A9D5H1F6"/>
<accession>A0A9D5H1F6</accession>
<dbReference type="EMBL" id="JAMSHJ010000001">
    <property type="protein sequence ID" value="KAI5448639.1"/>
    <property type="molecule type" value="Genomic_DNA"/>
</dbReference>
<keyword evidence="4" id="KW-0378">Hydrolase</keyword>
<dbReference type="SUPFAM" id="SSF53474">
    <property type="entry name" value="alpha/beta-Hydrolases"/>
    <property type="match status" value="1"/>
</dbReference>
<dbReference type="InterPro" id="IPR029058">
    <property type="entry name" value="AB_hydrolase_fold"/>
</dbReference>
<evidence type="ECO:0000313" key="7">
    <source>
        <dbReference type="Proteomes" id="UP001058974"/>
    </source>
</evidence>
<evidence type="ECO:0000256" key="5">
    <source>
        <dbReference type="ARBA" id="ARBA00023180"/>
    </source>
</evidence>
<comment type="caution">
    <text evidence="6">The sequence shown here is derived from an EMBL/GenBank/DDBJ whole genome shotgun (WGS) entry which is preliminary data.</text>
</comment>
<dbReference type="PANTHER" id="PTHR11010:SF96">
    <property type="entry name" value="LYSOSOMAL PRO-X CARBOXYPEPTIDASE-LIKE ISOFORM X1"/>
    <property type="match status" value="1"/>
</dbReference>
<evidence type="ECO:0000256" key="4">
    <source>
        <dbReference type="ARBA" id="ARBA00022801"/>
    </source>
</evidence>
<sequence>MTDNATSFKALLVYIEHRYYGNSVPFGSEEEAFKNATTLGYLDSAQALVDYGDVVIHIQETLQMQNSPIIVIGGSYGGMLASWFRLKYPHLAIGALASSAPILYIDDVVQPNAYMDIVSADFKLSVHSCPLLVGWDDMGNLRTLRPNLLRVCEKISVCLDPQWNFRTLIAAIHTGFRQLGGRRMKVRKVEYRCSYTLLTDASPDGTYMYYLDRIENDEDVQSMFSAHSG</sequence>
<evidence type="ECO:0000313" key="6">
    <source>
        <dbReference type="EMBL" id="KAI5448639.1"/>
    </source>
</evidence>
<dbReference type="GO" id="GO:0008239">
    <property type="term" value="F:dipeptidyl-peptidase activity"/>
    <property type="evidence" value="ECO:0007669"/>
    <property type="project" value="TreeGrafter"/>
</dbReference>
<evidence type="ECO:0000256" key="3">
    <source>
        <dbReference type="ARBA" id="ARBA00022729"/>
    </source>
</evidence>
<proteinExistence type="inferred from homology"/>
<dbReference type="Proteomes" id="UP001058974">
    <property type="component" value="Chromosome 1"/>
</dbReference>
<comment type="similarity">
    <text evidence="1">Belongs to the peptidase S28 family.</text>
</comment>
<keyword evidence="3" id="KW-0732">Signal</keyword>
<dbReference type="Gramene" id="Psat01G0587700-T1">
    <property type="protein sequence ID" value="KAI5448639.1"/>
    <property type="gene ID" value="KIW84_015877"/>
</dbReference>
<evidence type="ECO:0000256" key="1">
    <source>
        <dbReference type="ARBA" id="ARBA00011079"/>
    </source>
</evidence>
<dbReference type="GO" id="GO:0070008">
    <property type="term" value="F:serine-type exopeptidase activity"/>
    <property type="evidence" value="ECO:0007669"/>
    <property type="project" value="InterPro"/>
</dbReference>
<reference evidence="6 7" key="1">
    <citation type="journal article" date="2022" name="Nat. Genet.">
        <title>Improved pea reference genome and pan-genome highlight genomic features and evolutionary characteristics.</title>
        <authorList>
            <person name="Yang T."/>
            <person name="Liu R."/>
            <person name="Luo Y."/>
            <person name="Hu S."/>
            <person name="Wang D."/>
            <person name="Wang C."/>
            <person name="Pandey M.K."/>
            <person name="Ge S."/>
            <person name="Xu Q."/>
            <person name="Li N."/>
            <person name="Li G."/>
            <person name="Huang Y."/>
            <person name="Saxena R.K."/>
            <person name="Ji Y."/>
            <person name="Li M."/>
            <person name="Yan X."/>
            <person name="He Y."/>
            <person name="Liu Y."/>
            <person name="Wang X."/>
            <person name="Xiang C."/>
            <person name="Varshney R.K."/>
            <person name="Ding H."/>
            <person name="Gao S."/>
            <person name="Zong X."/>
        </authorList>
    </citation>
    <scope>NUCLEOTIDE SEQUENCE [LARGE SCALE GENOMIC DNA]</scope>
    <source>
        <strain evidence="6 7">cv. Zhongwan 6</strain>
    </source>
</reference>
<protein>
    <recommendedName>
        <fullName evidence="8">Lysosomal Pro-X carboxypeptidase</fullName>
    </recommendedName>
</protein>
<keyword evidence="7" id="KW-1185">Reference proteome</keyword>
<gene>
    <name evidence="6" type="ORF">KIW84_015877</name>
</gene>
<keyword evidence="5" id="KW-0325">Glycoprotein</keyword>
<organism evidence="6 7">
    <name type="scientific">Pisum sativum</name>
    <name type="common">Garden pea</name>
    <name type="synonym">Lathyrus oleraceus</name>
    <dbReference type="NCBI Taxonomy" id="3888"/>
    <lineage>
        <taxon>Eukaryota</taxon>
        <taxon>Viridiplantae</taxon>
        <taxon>Streptophyta</taxon>
        <taxon>Embryophyta</taxon>
        <taxon>Tracheophyta</taxon>
        <taxon>Spermatophyta</taxon>
        <taxon>Magnoliopsida</taxon>
        <taxon>eudicotyledons</taxon>
        <taxon>Gunneridae</taxon>
        <taxon>Pentapetalae</taxon>
        <taxon>rosids</taxon>
        <taxon>fabids</taxon>
        <taxon>Fabales</taxon>
        <taxon>Fabaceae</taxon>
        <taxon>Papilionoideae</taxon>
        <taxon>50 kb inversion clade</taxon>
        <taxon>NPAAA clade</taxon>
        <taxon>Hologalegina</taxon>
        <taxon>IRL clade</taxon>
        <taxon>Fabeae</taxon>
        <taxon>Lathyrus</taxon>
    </lineage>
</organism>
<keyword evidence="2" id="KW-0645">Protease</keyword>
<evidence type="ECO:0008006" key="8">
    <source>
        <dbReference type="Google" id="ProtNLM"/>
    </source>
</evidence>
<dbReference type="PANTHER" id="PTHR11010">
    <property type="entry name" value="PROTEASE S28 PRO-X CARBOXYPEPTIDASE-RELATED"/>
    <property type="match status" value="1"/>
</dbReference>
<dbReference type="InterPro" id="IPR008758">
    <property type="entry name" value="Peptidase_S28"/>
</dbReference>